<dbReference type="EMBL" id="WHVB01000016">
    <property type="protein sequence ID" value="KAF8475218.1"/>
    <property type="molecule type" value="Genomic_DNA"/>
</dbReference>
<dbReference type="OrthoDB" id="3362371at2759"/>
<keyword evidence="2" id="KW-0732">Signal</keyword>
<feature type="compositionally biased region" description="Low complexity" evidence="1">
    <location>
        <begin position="630"/>
        <end position="643"/>
    </location>
</feature>
<sequence length="707" mass="75426">MVTLSPKFTLLATLCALAALSSAPISDAAVLRLRASDPALTNMASGHSQAGAATWFPRHSSHVVDDPPVLPLPQTSGKSYKNYADSGDSRNSLGNKDDQKIPSAGGSHEEKAVSAGDRNRYSPYDNNGAVPKEGGKVKDRRWNPFRPLRRLSELWFGDNHVLYSRAPHHHPHHHHHDRYRRHLGTVHRNPEQDRDLSARGTSANDEHVVHPLARHHHRRSHEKVVVSGDHDHVRVGSSSHHRHHHNGYKKVEVSGDHDHVRVGRSPRPHHHHHHSGFTKVVVSGDHEHVRVDRSDGHHDFGDEKVTISRDNDHVHLQRSVFIAGEQGYSYVVPRVAKRSATQEPFTLGKRAAGGLDGVPGHIDIMSPSDDVSGGKRLASLVLAPSTSAMSDNSTTSPAFVLNALDTDMDGTQMYLLASSCNSSKSVLTPDEACVTLRLEMFNVTSASIAPYCAAYDPDPPAPAPLTAEKCTEDPVGERQSQLFAFDRNTGVVRPMWFKTQDSEDDGCIDDVHHAAPQNASQPSVTGVDSNHSDSASNTDRASTSNFSVLTADSSHMATPDKSEGSIQGAQNVALVFVATDPEVMDMPADASTTGSSVLATTTALASSAPGSLATGSPAAQVASSSLSSVSASSVPSADSNTSVASSGKLASAPSSTTPLSGMAATSSMVLGVQVVPESASQIVSTSATPTITPLNTQPYEWMFSLDS</sequence>
<dbReference type="AlphaFoldDB" id="A0A9P5K157"/>
<protein>
    <submittedName>
        <fullName evidence="3">Uncharacterized protein</fullName>
    </submittedName>
</protein>
<feature type="signal peptide" evidence="2">
    <location>
        <begin position="1"/>
        <end position="28"/>
    </location>
</feature>
<feature type="chain" id="PRO_5040443827" evidence="2">
    <location>
        <begin position="29"/>
        <end position="707"/>
    </location>
</feature>
<feature type="compositionally biased region" description="Polar residues" evidence="1">
    <location>
        <begin position="517"/>
        <end position="543"/>
    </location>
</feature>
<feature type="compositionally biased region" description="Basic and acidic residues" evidence="1">
    <location>
        <begin position="107"/>
        <end position="120"/>
    </location>
</feature>
<accession>A0A9P5K157</accession>
<evidence type="ECO:0000313" key="4">
    <source>
        <dbReference type="Proteomes" id="UP000759537"/>
    </source>
</evidence>
<keyword evidence="4" id="KW-1185">Reference proteome</keyword>
<comment type="caution">
    <text evidence="3">The sequence shown here is derived from an EMBL/GenBank/DDBJ whole genome shotgun (WGS) entry which is preliminary data.</text>
</comment>
<feature type="region of interest" description="Disordered" evidence="1">
    <location>
        <begin position="630"/>
        <end position="660"/>
    </location>
</feature>
<organism evidence="3 4">
    <name type="scientific">Russula ochroleuca</name>
    <dbReference type="NCBI Taxonomy" id="152965"/>
    <lineage>
        <taxon>Eukaryota</taxon>
        <taxon>Fungi</taxon>
        <taxon>Dikarya</taxon>
        <taxon>Basidiomycota</taxon>
        <taxon>Agaricomycotina</taxon>
        <taxon>Agaricomycetes</taxon>
        <taxon>Russulales</taxon>
        <taxon>Russulaceae</taxon>
        <taxon>Russula</taxon>
    </lineage>
</organism>
<evidence type="ECO:0000256" key="1">
    <source>
        <dbReference type="SAM" id="MobiDB-lite"/>
    </source>
</evidence>
<feature type="region of interest" description="Disordered" evidence="1">
    <location>
        <begin position="65"/>
        <end position="137"/>
    </location>
</feature>
<reference evidence="3" key="1">
    <citation type="submission" date="2019-10" db="EMBL/GenBank/DDBJ databases">
        <authorList>
            <consortium name="DOE Joint Genome Institute"/>
            <person name="Kuo A."/>
            <person name="Miyauchi S."/>
            <person name="Kiss E."/>
            <person name="Drula E."/>
            <person name="Kohler A."/>
            <person name="Sanchez-Garcia M."/>
            <person name="Andreopoulos B."/>
            <person name="Barry K.W."/>
            <person name="Bonito G."/>
            <person name="Buee M."/>
            <person name="Carver A."/>
            <person name="Chen C."/>
            <person name="Cichocki N."/>
            <person name="Clum A."/>
            <person name="Culley D."/>
            <person name="Crous P.W."/>
            <person name="Fauchery L."/>
            <person name="Girlanda M."/>
            <person name="Hayes R."/>
            <person name="Keri Z."/>
            <person name="LaButti K."/>
            <person name="Lipzen A."/>
            <person name="Lombard V."/>
            <person name="Magnuson J."/>
            <person name="Maillard F."/>
            <person name="Morin E."/>
            <person name="Murat C."/>
            <person name="Nolan M."/>
            <person name="Ohm R."/>
            <person name="Pangilinan J."/>
            <person name="Pereira M."/>
            <person name="Perotto S."/>
            <person name="Peter M."/>
            <person name="Riley R."/>
            <person name="Sitrit Y."/>
            <person name="Stielow B."/>
            <person name="Szollosi G."/>
            <person name="Zifcakova L."/>
            <person name="Stursova M."/>
            <person name="Spatafora J.W."/>
            <person name="Tedersoo L."/>
            <person name="Vaario L.-M."/>
            <person name="Yamada A."/>
            <person name="Yan M."/>
            <person name="Wang P."/>
            <person name="Xu J."/>
            <person name="Bruns T."/>
            <person name="Baldrian P."/>
            <person name="Vilgalys R."/>
            <person name="Henrissat B."/>
            <person name="Grigoriev I.V."/>
            <person name="Hibbett D."/>
            <person name="Nagy L.G."/>
            <person name="Martin F.M."/>
        </authorList>
    </citation>
    <scope>NUCLEOTIDE SEQUENCE</scope>
    <source>
        <strain evidence="3">Prilba</strain>
    </source>
</reference>
<reference evidence="3" key="2">
    <citation type="journal article" date="2020" name="Nat. Commun.">
        <title>Large-scale genome sequencing of mycorrhizal fungi provides insights into the early evolution of symbiotic traits.</title>
        <authorList>
            <person name="Miyauchi S."/>
            <person name="Kiss E."/>
            <person name="Kuo A."/>
            <person name="Drula E."/>
            <person name="Kohler A."/>
            <person name="Sanchez-Garcia M."/>
            <person name="Morin E."/>
            <person name="Andreopoulos B."/>
            <person name="Barry K.W."/>
            <person name="Bonito G."/>
            <person name="Buee M."/>
            <person name="Carver A."/>
            <person name="Chen C."/>
            <person name="Cichocki N."/>
            <person name="Clum A."/>
            <person name="Culley D."/>
            <person name="Crous P.W."/>
            <person name="Fauchery L."/>
            <person name="Girlanda M."/>
            <person name="Hayes R.D."/>
            <person name="Keri Z."/>
            <person name="LaButti K."/>
            <person name="Lipzen A."/>
            <person name="Lombard V."/>
            <person name="Magnuson J."/>
            <person name="Maillard F."/>
            <person name="Murat C."/>
            <person name="Nolan M."/>
            <person name="Ohm R.A."/>
            <person name="Pangilinan J."/>
            <person name="Pereira M.F."/>
            <person name="Perotto S."/>
            <person name="Peter M."/>
            <person name="Pfister S."/>
            <person name="Riley R."/>
            <person name="Sitrit Y."/>
            <person name="Stielow J.B."/>
            <person name="Szollosi G."/>
            <person name="Zifcakova L."/>
            <person name="Stursova M."/>
            <person name="Spatafora J.W."/>
            <person name="Tedersoo L."/>
            <person name="Vaario L.M."/>
            <person name="Yamada A."/>
            <person name="Yan M."/>
            <person name="Wang P."/>
            <person name="Xu J."/>
            <person name="Bruns T."/>
            <person name="Baldrian P."/>
            <person name="Vilgalys R."/>
            <person name="Dunand C."/>
            <person name="Henrissat B."/>
            <person name="Grigoriev I.V."/>
            <person name="Hibbett D."/>
            <person name="Nagy L.G."/>
            <person name="Martin F.M."/>
        </authorList>
    </citation>
    <scope>NUCLEOTIDE SEQUENCE</scope>
    <source>
        <strain evidence="3">Prilba</strain>
    </source>
</reference>
<evidence type="ECO:0000256" key="2">
    <source>
        <dbReference type="SAM" id="SignalP"/>
    </source>
</evidence>
<feature type="region of interest" description="Disordered" evidence="1">
    <location>
        <begin position="503"/>
        <end position="543"/>
    </location>
</feature>
<name>A0A9P5K157_9AGAM</name>
<gene>
    <name evidence="3" type="ORF">DFH94DRAFT_855409</name>
</gene>
<dbReference type="Proteomes" id="UP000759537">
    <property type="component" value="Unassembled WGS sequence"/>
</dbReference>
<evidence type="ECO:0000313" key="3">
    <source>
        <dbReference type="EMBL" id="KAF8475218.1"/>
    </source>
</evidence>
<proteinExistence type="predicted"/>